<name>A0ACC2XVI5_9TREE</name>
<gene>
    <name evidence="1" type="ORF">QFC24_000188</name>
</gene>
<keyword evidence="2" id="KW-1185">Reference proteome</keyword>
<organism evidence="1 2">
    <name type="scientific">Naganishia onofrii</name>
    <dbReference type="NCBI Taxonomy" id="1851511"/>
    <lineage>
        <taxon>Eukaryota</taxon>
        <taxon>Fungi</taxon>
        <taxon>Dikarya</taxon>
        <taxon>Basidiomycota</taxon>
        <taxon>Agaricomycotina</taxon>
        <taxon>Tremellomycetes</taxon>
        <taxon>Filobasidiales</taxon>
        <taxon>Filobasidiaceae</taxon>
        <taxon>Naganishia</taxon>
    </lineage>
</organism>
<accession>A0ACC2XVI5</accession>
<protein>
    <submittedName>
        <fullName evidence="1">Uncharacterized protein</fullName>
    </submittedName>
</protein>
<evidence type="ECO:0000313" key="1">
    <source>
        <dbReference type="EMBL" id="KAJ9127903.1"/>
    </source>
</evidence>
<reference evidence="1" key="1">
    <citation type="submission" date="2023-04" db="EMBL/GenBank/DDBJ databases">
        <title>Draft Genome sequencing of Naganishia species isolated from polar environments using Oxford Nanopore Technology.</title>
        <authorList>
            <person name="Leo P."/>
            <person name="Venkateswaran K."/>
        </authorList>
    </citation>
    <scope>NUCLEOTIDE SEQUENCE</scope>
    <source>
        <strain evidence="1">DBVPG 5303</strain>
    </source>
</reference>
<evidence type="ECO:0000313" key="2">
    <source>
        <dbReference type="Proteomes" id="UP001234202"/>
    </source>
</evidence>
<comment type="caution">
    <text evidence="1">The sequence shown here is derived from an EMBL/GenBank/DDBJ whole genome shotgun (WGS) entry which is preliminary data.</text>
</comment>
<proteinExistence type="predicted"/>
<dbReference type="EMBL" id="JASBWV010000001">
    <property type="protein sequence ID" value="KAJ9127903.1"/>
    <property type="molecule type" value="Genomic_DNA"/>
</dbReference>
<dbReference type="Proteomes" id="UP001234202">
    <property type="component" value="Unassembled WGS sequence"/>
</dbReference>
<sequence>MADVVHHNDENTSAPSSRPSHEDAESSERYTQEMLEEEEKERLEFQRRVPDYLQLHESVHSSTSLLDSLASFLATFQRDLSNVSGQIFELQNHSQEIDERSRGRKSIAKPLNALISDLILSPTLITTIRDTRPGDAWLPLIVELEHKVNVVKTNGKVKAAHEIGMVVEGLKAKAITSLRLFLLNLIKPIRASVKTNIQIIQSSILLKYLPFYHFLYRQAPRIAQEIQRAYIVSARAYYETCFRRYARSMSVIAARSPEYAEPIGIPSSAEVAAHALLLNRGGLGITTRSGGVGVTKDSGGTGRQATSDSAFAAVKDRLRFAKVADQELNVVPGYEADNKEYKQPVEALFRSLLLVLLDNASAEYTFLVRFFSSPPDIIPNTTSTTARDPSEMVSSPLADPSTINTLISPMRRFDRKDSNTSMLSALHSAEGGSPVSVPSPLRPADSVSEAGGGESVADRSFAASPISRPGTTRARQASSFSQFRNGSVVGGGLRSHRAGDMSKDAKRELEMLWHQVFDPALEYCEAFFKSVTEPVAPPATIPLLTMLRLNDGVLAELEARGCTPLESMVLGLKLGMWPLFQKQMDSHIDSVKRMADAASGTGFGAMLGRAGPKDSAVQEVAARYAHLVSSIVALSQDNEEAMLVNSMNRLRAELMHLITQQSTKIKNAQDRESFLSSTFEHIITEFTNGPAKTSQPRLQAELGFFRAREEEARHRMRM</sequence>